<evidence type="ECO:0000313" key="3">
    <source>
        <dbReference type="Proteomes" id="UP001254770"/>
    </source>
</evidence>
<evidence type="ECO:0000313" key="2">
    <source>
        <dbReference type="EMBL" id="MDT2546297.1"/>
    </source>
</evidence>
<dbReference type="InterPro" id="IPR046947">
    <property type="entry name" value="LytR-like"/>
</dbReference>
<dbReference type="SMART" id="SM00850">
    <property type="entry name" value="LytTR"/>
    <property type="match status" value="1"/>
</dbReference>
<dbReference type="RefSeq" id="WP_010744245.1">
    <property type="nucleotide sequence ID" value="NZ_CP072889.1"/>
</dbReference>
<proteinExistence type="predicted"/>
<dbReference type="AlphaFoldDB" id="A0AAP5KE40"/>
<dbReference type="PANTHER" id="PTHR37299">
    <property type="entry name" value="TRANSCRIPTIONAL REGULATOR-RELATED"/>
    <property type="match status" value="1"/>
</dbReference>
<reference evidence="2" key="1">
    <citation type="submission" date="2023-03" db="EMBL/GenBank/DDBJ databases">
        <authorList>
            <person name="Shen W."/>
            <person name="Cai J."/>
        </authorList>
    </citation>
    <scope>NUCLEOTIDE SEQUENCE</scope>
    <source>
        <strain evidence="2">Y15</strain>
    </source>
</reference>
<evidence type="ECO:0000259" key="1">
    <source>
        <dbReference type="PROSITE" id="PS50930"/>
    </source>
</evidence>
<dbReference type="EMBL" id="JARPXL010000027">
    <property type="protein sequence ID" value="MDT2546297.1"/>
    <property type="molecule type" value="Genomic_DNA"/>
</dbReference>
<keyword evidence="2" id="KW-0238">DNA-binding</keyword>
<name>A0AAP5KE40_9ENTE</name>
<dbReference type="PROSITE" id="PS50930">
    <property type="entry name" value="HTH_LYTTR"/>
    <property type="match status" value="1"/>
</dbReference>
<dbReference type="PANTHER" id="PTHR37299:SF1">
    <property type="entry name" value="STAGE 0 SPORULATION PROTEIN A HOMOLOG"/>
    <property type="match status" value="1"/>
</dbReference>
<protein>
    <submittedName>
        <fullName evidence="2">LytTR family DNA-binding domain-containing protein</fullName>
    </submittedName>
</protein>
<dbReference type="InterPro" id="IPR007492">
    <property type="entry name" value="LytTR_DNA-bd_dom"/>
</dbReference>
<sequence>MRTSIVLESKKGTVIIQAAELLYITVDAAKDHSLCFITKNEKYYCKGDLNDFEDSNWNWLFRCHRSFIVNLLSIKEINKYERRVYFLDDYSNSSCPFSRRKYAPLKDSLKNFLLTEQNA</sequence>
<dbReference type="Gene3D" id="2.40.50.1020">
    <property type="entry name" value="LytTr DNA-binding domain"/>
    <property type="match status" value="1"/>
</dbReference>
<dbReference type="GO" id="GO:0003677">
    <property type="term" value="F:DNA binding"/>
    <property type="evidence" value="ECO:0007669"/>
    <property type="project" value="UniProtKB-KW"/>
</dbReference>
<dbReference type="GO" id="GO:0000156">
    <property type="term" value="F:phosphorelay response regulator activity"/>
    <property type="evidence" value="ECO:0007669"/>
    <property type="project" value="InterPro"/>
</dbReference>
<dbReference type="Pfam" id="PF04397">
    <property type="entry name" value="LytTR"/>
    <property type="match status" value="1"/>
</dbReference>
<organism evidence="2 3">
    <name type="scientific">Enterococcus raffinosus</name>
    <dbReference type="NCBI Taxonomy" id="71452"/>
    <lineage>
        <taxon>Bacteria</taxon>
        <taxon>Bacillati</taxon>
        <taxon>Bacillota</taxon>
        <taxon>Bacilli</taxon>
        <taxon>Lactobacillales</taxon>
        <taxon>Enterococcaceae</taxon>
        <taxon>Enterococcus</taxon>
    </lineage>
</organism>
<accession>A0AAP5KE40</accession>
<dbReference type="GeneID" id="67041799"/>
<gene>
    <name evidence="2" type="ORF">P7D69_18275</name>
</gene>
<comment type="caution">
    <text evidence="2">The sequence shown here is derived from an EMBL/GenBank/DDBJ whole genome shotgun (WGS) entry which is preliminary data.</text>
</comment>
<dbReference type="Proteomes" id="UP001254770">
    <property type="component" value="Unassembled WGS sequence"/>
</dbReference>
<feature type="domain" description="HTH LytTR-type" evidence="1">
    <location>
        <begin position="5"/>
        <end position="111"/>
    </location>
</feature>